<evidence type="ECO:0000313" key="3">
    <source>
        <dbReference type="EMBL" id="MET3576672.1"/>
    </source>
</evidence>
<comment type="caution">
    <text evidence="3">The sequence shown here is derived from an EMBL/GenBank/DDBJ whole genome shotgun (WGS) entry which is preliminary data.</text>
</comment>
<dbReference type="PANTHER" id="PTHR30401:SF0">
    <property type="entry name" value="TRNA 2-SELENOURIDINE SYNTHASE"/>
    <property type="match status" value="1"/>
</dbReference>
<dbReference type="NCBIfam" id="NF008750">
    <property type="entry name" value="PRK11784.1-2"/>
    <property type="match status" value="1"/>
</dbReference>
<accession>A0ABV2GED9</accession>
<proteinExistence type="predicted"/>
<organism evidence="3 4">
    <name type="scientific">Bhargavaea ullalensis</name>
    <dbReference type="NCBI Taxonomy" id="1265685"/>
    <lineage>
        <taxon>Bacteria</taxon>
        <taxon>Bacillati</taxon>
        <taxon>Bacillota</taxon>
        <taxon>Bacilli</taxon>
        <taxon>Bacillales</taxon>
        <taxon>Caryophanaceae</taxon>
        <taxon>Bhargavaea</taxon>
    </lineage>
</organism>
<dbReference type="Pfam" id="PF00581">
    <property type="entry name" value="Rhodanese"/>
    <property type="match status" value="1"/>
</dbReference>
<keyword evidence="1" id="KW-0711">Selenium</keyword>
<keyword evidence="3" id="KW-0808">Transferase</keyword>
<dbReference type="PANTHER" id="PTHR30401">
    <property type="entry name" value="TRNA 2-SELENOURIDINE SYNTHASE"/>
    <property type="match status" value="1"/>
</dbReference>
<dbReference type="InterPro" id="IPR027417">
    <property type="entry name" value="P-loop_NTPase"/>
</dbReference>
<evidence type="ECO:0000259" key="2">
    <source>
        <dbReference type="PROSITE" id="PS50206"/>
    </source>
</evidence>
<dbReference type="EMBL" id="JBEPLW010000029">
    <property type="protein sequence ID" value="MET3576672.1"/>
    <property type="molecule type" value="Genomic_DNA"/>
</dbReference>
<feature type="domain" description="Rhodanese" evidence="2">
    <location>
        <begin position="15"/>
        <end position="131"/>
    </location>
</feature>
<dbReference type="InterPro" id="IPR058840">
    <property type="entry name" value="AAA_SelU"/>
</dbReference>
<sequence>MKRELTLDELFKLREAGGHALIDVRSPKEFEEGTMPGAVNIPIFNNEERAEVGTIYKQKGQEAAKKRGLEIFSAKLPAFVDEFRQIGTPFTVFCWRGGMRSKTAATVTDLMGLRSSRLTGGIRTYRQWIVSELEKGQFKPPLIVLNGYTGCGKTAILHRLAADGFPVIDLEGIAGHRGSIFGGIGLQPSNQKKFDALLVGEMKRHADSPYVVIEGESRRIGKSVLPDFFDHKKKDGTHLFLRLPADVRVDNILADYDPDQDPARFLEAFSRIERRIHTPIAREIRGYLETREFPDAVRLLLEYYYDPRYEHSAGLTEDDERQIFIDATDMEDAYRKVRQTIQRLSRHTDELEAAADLGSEN</sequence>
<gene>
    <name evidence="3" type="ORF">ABID49_002601</name>
</gene>
<dbReference type="Proteomes" id="UP001549099">
    <property type="component" value="Unassembled WGS sequence"/>
</dbReference>
<dbReference type="EC" id="2.9.1.-" evidence="3"/>
<reference evidence="3 4" key="1">
    <citation type="submission" date="2024-06" db="EMBL/GenBank/DDBJ databases">
        <title>Genomic Encyclopedia of Type Strains, Phase IV (KMG-IV): sequencing the most valuable type-strain genomes for metagenomic binning, comparative biology and taxonomic classification.</title>
        <authorList>
            <person name="Goeker M."/>
        </authorList>
    </citation>
    <scope>NUCLEOTIDE SEQUENCE [LARGE SCALE GENOMIC DNA]</scope>
    <source>
        <strain evidence="3 4">DSM 26128</strain>
    </source>
</reference>
<name>A0ABV2GED9_9BACL</name>
<dbReference type="InterPro" id="IPR036873">
    <property type="entry name" value="Rhodanese-like_dom_sf"/>
</dbReference>
<dbReference type="SUPFAM" id="SSF52540">
    <property type="entry name" value="P-loop containing nucleoside triphosphate hydrolases"/>
    <property type="match status" value="1"/>
</dbReference>
<dbReference type="InterPro" id="IPR017582">
    <property type="entry name" value="SelU"/>
</dbReference>
<dbReference type="NCBIfam" id="TIGR03167">
    <property type="entry name" value="tRNA_sel_U_synt"/>
    <property type="match status" value="1"/>
</dbReference>
<dbReference type="Pfam" id="PF26341">
    <property type="entry name" value="AAA_SelU"/>
    <property type="match status" value="1"/>
</dbReference>
<protein>
    <submittedName>
        <fullName evidence="3">tRNA 2-selenouridine synthase</fullName>
        <ecNumber evidence="3">2.9.1.-</ecNumber>
    </submittedName>
</protein>
<evidence type="ECO:0000256" key="1">
    <source>
        <dbReference type="ARBA" id="ARBA00023266"/>
    </source>
</evidence>
<dbReference type="SUPFAM" id="SSF52821">
    <property type="entry name" value="Rhodanese/Cell cycle control phosphatase"/>
    <property type="match status" value="1"/>
</dbReference>
<dbReference type="InterPro" id="IPR001763">
    <property type="entry name" value="Rhodanese-like_dom"/>
</dbReference>
<dbReference type="RefSeq" id="WP_354198917.1">
    <property type="nucleotide sequence ID" value="NZ_JBEPLW010000029.1"/>
</dbReference>
<dbReference type="GO" id="GO:0016740">
    <property type="term" value="F:transferase activity"/>
    <property type="evidence" value="ECO:0007669"/>
    <property type="project" value="UniProtKB-KW"/>
</dbReference>
<dbReference type="Gene3D" id="3.40.250.10">
    <property type="entry name" value="Rhodanese-like domain"/>
    <property type="match status" value="1"/>
</dbReference>
<dbReference type="PROSITE" id="PS50206">
    <property type="entry name" value="RHODANESE_3"/>
    <property type="match status" value="1"/>
</dbReference>
<dbReference type="SMART" id="SM00450">
    <property type="entry name" value="RHOD"/>
    <property type="match status" value="1"/>
</dbReference>
<dbReference type="Gene3D" id="3.40.50.300">
    <property type="entry name" value="P-loop containing nucleotide triphosphate hydrolases"/>
    <property type="match status" value="1"/>
</dbReference>
<keyword evidence="4" id="KW-1185">Reference proteome</keyword>
<evidence type="ECO:0000313" key="4">
    <source>
        <dbReference type="Proteomes" id="UP001549099"/>
    </source>
</evidence>